<evidence type="ECO:0000256" key="1">
    <source>
        <dbReference type="ARBA" id="ARBA00023186"/>
    </source>
</evidence>
<dbReference type="PROSITE" id="PS00636">
    <property type="entry name" value="DNAJ_1"/>
    <property type="match status" value="1"/>
</dbReference>
<dbReference type="InterPro" id="IPR001623">
    <property type="entry name" value="DnaJ_domain"/>
</dbReference>
<evidence type="ECO:0000313" key="5">
    <source>
        <dbReference type="Proteomes" id="UP001347796"/>
    </source>
</evidence>
<dbReference type="InterPro" id="IPR018253">
    <property type="entry name" value="DnaJ_domain_CS"/>
</dbReference>
<dbReference type="GO" id="GO:0030544">
    <property type="term" value="F:Hsp70 protein binding"/>
    <property type="evidence" value="ECO:0007669"/>
    <property type="project" value="InterPro"/>
</dbReference>
<proteinExistence type="predicted"/>
<sequence length="295" mass="33571">MPATKSEDYYEILGVLKSATGQEIKKAYRRLALQWHPDKNPEKKVEAEKKFKQIAEAYEVLSDAKKRDVYDRYGKSGVLNEPSFDDDFRNMGRAGHFHFSFRSPEDVFKDFFGTDDPFGDFFLGPNRQMNGSMFENSFIGFPSAGRTSFQSSFFDMDPFGSSGHRRHRHRRAEPMQQHRRADRAPLHHHHPFLGFPRVHFGFGHSSIFDDPFMDMPQASGFTSFSSTNFGGPTMGGNFKSTSTSTKYVNGKKVTTRKVVENGQETVTVEEDGRITSRTVNGQQLRDGGQKYSIKS</sequence>
<name>A0AAN8J0E7_PATCE</name>
<protein>
    <recommendedName>
        <fullName evidence="3">J domain-containing protein</fullName>
    </recommendedName>
</protein>
<dbReference type="SUPFAM" id="SSF46565">
    <property type="entry name" value="Chaperone J-domain"/>
    <property type="match status" value="1"/>
</dbReference>
<feature type="region of interest" description="Disordered" evidence="2">
    <location>
        <begin position="160"/>
        <end position="182"/>
    </location>
</feature>
<dbReference type="InterPro" id="IPR036869">
    <property type="entry name" value="J_dom_sf"/>
</dbReference>
<dbReference type="GO" id="GO:0005737">
    <property type="term" value="C:cytoplasm"/>
    <property type="evidence" value="ECO:0007669"/>
    <property type="project" value="UniProtKB-ARBA"/>
</dbReference>
<dbReference type="Proteomes" id="UP001347796">
    <property type="component" value="Unassembled WGS sequence"/>
</dbReference>
<dbReference type="SMART" id="SM00271">
    <property type="entry name" value="DnaJ"/>
    <property type="match status" value="1"/>
</dbReference>
<dbReference type="EMBL" id="JAZGQO010000021">
    <property type="protein sequence ID" value="KAK6166908.1"/>
    <property type="molecule type" value="Genomic_DNA"/>
</dbReference>
<dbReference type="PANTHER" id="PTHR45168:SF3">
    <property type="entry name" value="DNAJ HEAT SHOCK PROTEIN FAMILY (HSP40) MEMBER B2"/>
    <property type="match status" value="1"/>
</dbReference>
<dbReference type="FunFam" id="1.10.287.110:FF:000021">
    <property type="entry name" value="DnaJ (Hsp40) homolog, subfamily B, member 2"/>
    <property type="match status" value="1"/>
</dbReference>
<dbReference type="GO" id="GO:0051082">
    <property type="term" value="F:unfolded protein binding"/>
    <property type="evidence" value="ECO:0007669"/>
    <property type="project" value="InterPro"/>
</dbReference>
<reference evidence="4 5" key="1">
    <citation type="submission" date="2024-01" db="EMBL/GenBank/DDBJ databases">
        <title>The genome of the rayed Mediterranean limpet Patella caerulea (Linnaeus, 1758).</title>
        <authorList>
            <person name="Anh-Thu Weber A."/>
            <person name="Halstead-Nussloch G."/>
        </authorList>
    </citation>
    <scope>NUCLEOTIDE SEQUENCE [LARGE SCALE GENOMIC DNA]</scope>
    <source>
        <strain evidence="4">AATW-2023a</strain>
        <tissue evidence="4">Whole specimen</tissue>
    </source>
</reference>
<evidence type="ECO:0000313" key="4">
    <source>
        <dbReference type="EMBL" id="KAK6166908.1"/>
    </source>
</evidence>
<dbReference type="Gene3D" id="1.10.287.110">
    <property type="entry name" value="DnaJ domain"/>
    <property type="match status" value="1"/>
</dbReference>
<feature type="compositionally biased region" description="Basic residues" evidence="2">
    <location>
        <begin position="163"/>
        <end position="182"/>
    </location>
</feature>
<dbReference type="PANTHER" id="PTHR45168">
    <property type="entry name" value="DNAJ HOMOLOG SUBFAMILY B MEMBER 2"/>
    <property type="match status" value="1"/>
</dbReference>
<dbReference type="Pfam" id="PF00226">
    <property type="entry name" value="DnaJ"/>
    <property type="match status" value="1"/>
</dbReference>
<keyword evidence="5" id="KW-1185">Reference proteome</keyword>
<dbReference type="AlphaFoldDB" id="A0AAN8J0E7"/>
<dbReference type="PRINTS" id="PR00625">
    <property type="entry name" value="JDOMAIN"/>
</dbReference>
<dbReference type="CDD" id="cd06257">
    <property type="entry name" value="DnaJ"/>
    <property type="match status" value="1"/>
</dbReference>
<gene>
    <name evidence="4" type="ORF">SNE40_023510</name>
</gene>
<dbReference type="InterPro" id="IPR043183">
    <property type="entry name" value="DNJB2/6-like"/>
</dbReference>
<comment type="caution">
    <text evidence="4">The sequence shown here is derived from an EMBL/GenBank/DDBJ whole genome shotgun (WGS) entry which is preliminary data.</text>
</comment>
<accession>A0AAN8J0E7</accession>
<dbReference type="PROSITE" id="PS50076">
    <property type="entry name" value="DNAJ_2"/>
    <property type="match status" value="1"/>
</dbReference>
<organism evidence="4 5">
    <name type="scientific">Patella caerulea</name>
    <name type="common">Rayed Mediterranean limpet</name>
    <dbReference type="NCBI Taxonomy" id="87958"/>
    <lineage>
        <taxon>Eukaryota</taxon>
        <taxon>Metazoa</taxon>
        <taxon>Spiralia</taxon>
        <taxon>Lophotrochozoa</taxon>
        <taxon>Mollusca</taxon>
        <taxon>Gastropoda</taxon>
        <taxon>Patellogastropoda</taxon>
        <taxon>Patelloidea</taxon>
        <taxon>Patellidae</taxon>
        <taxon>Patella</taxon>
    </lineage>
</organism>
<evidence type="ECO:0000259" key="3">
    <source>
        <dbReference type="PROSITE" id="PS50076"/>
    </source>
</evidence>
<feature type="domain" description="J" evidence="3">
    <location>
        <begin position="8"/>
        <end position="74"/>
    </location>
</feature>
<evidence type="ECO:0000256" key="2">
    <source>
        <dbReference type="SAM" id="MobiDB-lite"/>
    </source>
</evidence>
<keyword evidence="1" id="KW-0143">Chaperone</keyword>